<sequence length="295" mass="32382">MGVLADDEHHPGTLPVQRMGPGHHAFLCYDDDAPGWDVLAAFVWSGLARGEKVIVFGPPRLTETQVRSRLQGAHALLAASGYERAQLELSSMRELILPDRRFTADRQWQRIVEESGAARAEGYTGLRTYIDMGWVADLGADLDMMMDRERRAGHLFADGFYSEVCAYDRRCFPEPVLRAMGRAHPENLLPRLGHLRCRHGAGTLHVIGEADLATHGQFTRALAALLRGPEPPAGPRTVDLLRTGFLGAESATELVLLLGRAPAHRPVRIRCSERHAHLLCRLGADPAALDVTVAG</sequence>
<protein>
    <submittedName>
        <fullName evidence="2">MEDS domain-containing protein</fullName>
    </submittedName>
</protein>
<dbReference type="EMBL" id="JBEXZR010000007">
    <property type="protein sequence ID" value="MEU0707901.1"/>
    <property type="molecule type" value="Genomic_DNA"/>
</dbReference>
<name>A0ABV2W431_9ACTN</name>
<keyword evidence="3" id="KW-1185">Reference proteome</keyword>
<proteinExistence type="predicted"/>
<dbReference type="RefSeq" id="WP_359659304.1">
    <property type="nucleotide sequence ID" value="NZ_JBEXZO010000034.1"/>
</dbReference>
<dbReference type="Pfam" id="PF14417">
    <property type="entry name" value="MEDS"/>
    <property type="match status" value="1"/>
</dbReference>
<evidence type="ECO:0000313" key="2">
    <source>
        <dbReference type="EMBL" id="MEU0707901.1"/>
    </source>
</evidence>
<feature type="domain" description="MEDS" evidence="1">
    <location>
        <begin position="24"/>
        <end position="185"/>
    </location>
</feature>
<reference evidence="2 3" key="1">
    <citation type="submission" date="2024-06" db="EMBL/GenBank/DDBJ databases">
        <title>The Natural Products Discovery Center: Release of the First 8490 Sequenced Strains for Exploring Actinobacteria Biosynthetic Diversity.</title>
        <authorList>
            <person name="Kalkreuter E."/>
            <person name="Kautsar S.A."/>
            <person name="Yang D."/>
            <person name="Bader C.D."/>
            <person name="Teijaro C.N."/>
            <person name="Fluegel L."/>
            <person name="Davis C.M."/>
            <person name="Simpson J.R."/>
            <person name="Lauterbach L."/>
            <person name="Steele A.D."/>
            <person name="Gui C."/>
            <person name="Meng S."/>
            <person name="Li G."/>
            <person name="Viehrig K."/>
            <person name="Ye F."/>
            <person name="Su P."/>
            <person name="Kiefer A.F."/>
            <person name="Nichols A."/>
            <person name="Cepeda A.J."/>
            <person name="Yan W."/>
            <person name="Fan B."/>
            <person name="Jiang Y."/>
            <person name="Adhikari A."/>
            <person name="Zheng C.-J."/>
            <person name="Schuster L."/>
            <person name="Cowan T.M."/>
            <person name="Smanski M.J."/>
            <person name="Chevrette M.G."/>
            <person name="De Carvalho L.P.S."/>
            <person name="Shen B."/>
        </authorList>
    </citation>
    <scope>NUCLEOTIDE SEQUENCE [LARGE SCALE GENOMIC DNA]</scope>
    <source>
        <strain evidence="2 3">NPDC006337</strain>
    </source>
</reference>
<dbReference type="Proteomes" id="UP001550378">
    <property type="component" value="Unassembled WGS sequence"/>
</dbReference>
<dbReference type="InterPro" id="IPR025847">
    <property type="entry name" value="MEDS_domain"/>
</dbReference>
<gene>
    <name evidence="2" type="ORF">ABZ508_11080</name>
</gene>
<organism evidence="2 3">
    <name type="scientific">Streptomyces lavendulocolor</name>
    <dbReference type="NCBI Taxonomy" id="67316"/>
    <lineage>
        <taxon>Bacteria</taxon>
        <taxon>Bacillati</taxon>
        <taxon>Actinomycetota</taxon>
        <taxon>Actinomycetes</taxon>
        <taxon>Kitasatosporales</taxon>
        <taxon>Streptomycetaceae</taxon>
        <taxon>Streptomyces</taxon>
    </lineage>
</organism>
<comment type="caution">
    <text evidence="2">The sequence shown here is derived from an EMBL/GenBank/DDBJ whole genome shotgun (WGS) entry which is preliminary data.</text>
</comment>
<accession>A0ABV2W431</accession>
<evidence type="ECO:0000313" key="3">
    <source>
        <dbReference type="Proteomes" id="UP001550378"/>
    </source>
</evidence>
<evidence type="ECO:0000259" key="1">
    <source>
        <dbReference type="Pfam" id="PF14417"/>
    </source>
</evidence>